<dbReference type="InParanoid" id="E2APU2"/>
<dbReference type="Gene3D" id="2.30.30.40">
    <property type="entry name" value="SH3 Domains"/>
    <property type="match status" value="1"/>
</dbReference>
<evidence type="ECO:0000259" key="16">
    <source>
        <dbReference type="PROSITE" id="PS50003"/>
    </source>
</evidence>
<dbReference type="SUPFAM" id="SSF50044">
    <property type="entry name" value="SH3-domain"/>
    <property type="match status" value="1"/>
</dbReference>
<comment type="subcellular location">
    <subcellularLocation>
        <location evidence="1">Cytoplasm</location>
        <location evidence="1">Cytoskeleton</location>
    </subcellularLocation>
</comment>
<dbReference type="FunFam" id="2.30.29.30:FF:000024">
    <property type="entry name" value="Spectrin beta chain"/>
    <property type="match status" value="1"/>
</dbReference>
<evidence type="ECO:0000256" key="7">
    <source>
        <dbReference type="ARBA" id="ARBA00022658"/>
    </source>
</evidence>
<dbReference type="SUPFAM" id="SSF46966">
    <property type="entry name" value="Spectrin repeat"/>
    <property type="match status" value="25"/>
</dbReference>
<dbReference type="SMART" id="SM00326">
    <property type="entry name" value="SH3"/>
    <property type="match status" value="1"/>
</dbReference>
<dbReference type="GO" id="GO:0005085">
    <property type="term" value="F:guanyl-nucleotide exchange factor activity"/>
    <property type="evidence" value="ECO:0007669"/>
    <property type="project" value="UniProtKB-KW"/>
</dbReference>
<dbReference type="FunFam" id="1.20.58.60:FF:000020">
    <property type="entry name" value="Spectrin alpha chain, non-erythrocytic 1"/>
    <property type="match status" value="2"/>
</dbReference>
<dbReference type="FunFam" id="1.20.58.60:FF:000135">
    <property type="entry name" value="Spectrin beta chain, non-erythrocytic"/>
    <property type="match status" value="1"/>
</dbReference>
<sequence length="4197" mass="486519">MTQREDVLKFEQGRIKALQEERLHIQKKTFTKWINSFLLKARMEVDDLFTDLADGKKLLKLLEIISGERLAKPNNGRMRVHKIENVNKSLAFLHTKVRGRREFDKSPKRKKKTRAQGGRWKTKEKERKVEVSDRQAKLARPSRGFADRLGAVVAPLRHLAVGCREISRDEHVAESLRDTRKSGLVGRDDGSWRSGLGFNALIHAHRPDLVNWSELQQNKNIDNLNYAFDVANSELGIPRLLDAEDVDTARPDEKSIITYVASYYHTFARMKNEIKSGKRIANIVGQMMDADKMKIHYEKLTTDLLEWIKMKIEVLENRNFPNSLEGIQRELLTFKQYRTVEKPPKYKERSEIEALYFHINTRLKSLNQPAFTPQEGQLIHDIERNWVELERAEHRREVALRIELLRQERLEQLNYKFERKSVLREGYLKEMIQVLTDPRYGSNMAQVDATVKKHEAISADILAREERFHDLTNMSEELVRENYHGLERVRSREQEVLQRWKELLALLDHHKSNLVALSSLMSLMREIDTTLASIQELQLNFQSTDVGPHLLGVEDLLQKHSLQELQVTALGESQRRLGRQAAQHLAQPQNKEVPLLQQKLELLNSTYDELVENSKERKARLEDARNFFHFLQDHEDEESWLVEKQRICKAGISAKDLRAVISLQQKHKALQDEMKVRRPKSEQLCDAGRKLIADNHPSALEIQNRIDSLQEHWRVLEELAALRKKQLDDAAEAFQFYADANEADSWMNEKMTLVASEDYGVDEPSAQALLQRHKDLEGELNAYKGDVQSLNTQAEKLIKSGISTLELTADPEPVAELEQEEWSKEIRLMPQDEWVDEIVERMEPRTVHEDRMVPQVKSLYPFDGQGMHMVKGEVMFLLNKTNPDWWSVRKADGTDGFVPANYVREIEPKIVQVQVRKLDKIKTTQRVKKTKMVKQVVPVRRLKSIKSTVKPIKRKTVSDGDSVEKRQKKINDTYGELQELALKRHALLEDAIRFYGFYRECDDFEKWIKDKEKMLRVEDPQDNVETARRKYEKFLTDLSASGKRVEAIDAAVDEFVRQGHSQLDKVKARQRHIHQLWDHLNWLKTQKEKSLEGASSVELFNRTCGEAHDWMLEKITQLDTAELGPDLKTVQALQRRHQHLERELAPVEEKVRKVNLLGNSVKNSYPHECNNVNVKQNEIKELWNKVQTKAKERRSRLEDAVGQQIFMNSSKNLINWATDIQETMKAEEPVRDVATAEQLKKQHMELGEEIRTKEDEFREVEDLGRELLRRNPNLADVRERLDKLNGLYPAVMADWMTKEEWLRQCLELQQFNREADQIEATTSSHEAFLEFTDLGESLDDVEALLKQHEKFENTLHAQDDRLKLFSDTADKLIAQNHYDKDYINEKRNQVLARRMAVKDAAQRRRAALKASEHYQQFSAEVDDLRDWLGDKMKTAADESYRDLNNLERKLQKHEAFERELRANEGQLRAVNKAGKALISEENYRSDDVGKTLKDLNDQWDQLVALSLEKGRRLRQAASQHGYNRTMEDARLKLEEIESCLQSKQVGMDLRSCKELLKKHQTLESDMCQWEQKVDDLVAMGQEMAHEGHFDAVNILKSSQATQKKFRSLKEPAKKRREALEESLRFHKFGFELDAELQWIKDHLPQASSTTLGQNLHQAQTLHKKHKKLEAEIAGHQPMIDKTLTSGQALIDQIHPEKKKIQELCDILDDAWRDLQDKAEERSRALDLSLKAQEFLFEAGEVESWLNEKNDVLSSTDYGRDRDAATKLLTKHKAVELELDTYNGIVTEMGHTASTMINSKHPDSKAIGNKQQAIVQQMRALQRLATVRQQRLMESMYRHEYFLESRELEQWIKEQEQAAGSEDYGQDYEHLLLLQAKFNDFKHRIEAGSERFNQCEELARKLIANESPYIQDIEKRQEQLGSDEDDPVFQVQKQHMVMKESWQHLLGLIRNREQRLQAAGEIHRFHRDVAEALSRIQEKEAALPEDLGRDLNSVLALIRRHEGFENDLVALEAQLQVLVEDASRLQAHYPGNNATHIDQQQRIVVIHWEELKNRSAHRRDQLQASCDLQRFHAQARDLMNWAAGLRATMSTEEKVRDAASAQTLKAEHEGLKGEIEAREENFSSVLDLGEAMVQTGHYAAMDVEEKCNQLLDERQKLHTAWQQKKVHLDQLIDLHFFLRDAKQLDTLSSTQEAALSGDNFGVSVEEVDAQVKKHNEFEKLLVTHEEKLTALQEHGNKLLAQNHFDSSTIARRLNEVIQRREKIRDLCDMRRKKLEASLLHAQFVRDVGEAESWIGEKQKKLEAEASKGEVSSLEDKIKKLQKHQAFQAELAANQSRIEEIKAKGETLLTRKHPASTEIHQQLEHLHTSWRKLLLESGNRGRGLEEAQDILEFNNQVEKIEAWIRDKEMMVQAGDTGKDYEHCLSLQRKLDDVDSDMRVDDSRIKTINALADKLIKQSLFCYFEQQGRDNESKAIQQRRDNFNNKWKGLQGALSMYRETLAGALEIHLFNRDIDDTNQRVIEKSMAMNTSDTGKDLPAVEQLQRKQEAMERDMTAIEGKLKEHKAEAQKLSHKYPDKASEINGILSELQSNWDDLQRLTRHRRDALNQAYTLHKFQADLHELDIWVADTIKRMDESEPPTTISEAEAVLELHQERKAEIDGRQDTFKGLKEHGQKLLSIDEEIKDNLEHLEELRQTLGNAWDNRRQKLTQAHQLQLFKEQADQADSWLATKEAFLNNDDLGESLSGVETLLRKHEEFEKMLMSQLGRIDELEKFANDILSREHADSGIIKQRIASVCARRDKLKNSATARRKKLLESHHLHQFLRNIYEVEGWLHQKQQVASDENYRDSSNLQSKIQKHIAFESELMANKARVASVVNEGEALIEENHYASKEIQERLDELEAEWRLLQETSELKKNRLNDAYQALLFGRSLDEFETWMDEVETQLQSEDHGKDLSSVANLLKRHTNLENDVLGHNEACESIKETATSFQKSNHFMCDEIQERALVTINRYHSLQEPMQIRRDNLEDAKLLHQFARDVEDELHWLSEKEPLAASNDLGSSLTTVKRLQKKHQALEGELLSREPVVASLVSRATVMIRSGHFAGDKIEQLITKLQEELSHLRDLASVRKLRLLDAVESQTFYAEAAEAEQWIREKHPQLTSTDYGKDEDSVQSLLKKLEGIERDLSGFESTIDNLEKLSCGLIERNHFDSKNIAQKQYNIEVKFKELQKLKEYRLQRLSESEKFYKFIRQADEVIEWIGDQTTVAASEDYGRDVEHVELLIQIFDNFLAGLTTSEETKQQWEDLKELAHARQDALAGAKQVHMFDRTADETISWIQEKEVALSSDGYGHDLETIQALVRKHQGFETDLAAVKEQVECLTEEASRLIELFPDARVHIDVKHQEAEAAWSELLEKAAQRRSKLAQAEQLQAYLGEYRDLISWINEMVAKVTAPELARDVPGAEALISRHNEYKSEIDAREEAFEKFYRIGQKLIEQGHFLGKEIEEKISVLQQRQQILKDTWQQRKLIYEQNLDTQLFKRDAETLENWIVNREPMLYDEKLGESISQVEELIRKHEDFEKTIEAQEERFSTLKRITMLEKAFRKQQEAEMAARQAEKERVERERIEERKRKEVQRITEERKREEERRRLLDNSHRAQHDEVNGSVDEHESVNILSPLKGATSETAEPATSQKSHGISHVFGEKLRRATSDIKRAESMKVDTKKPKRTPSFTTRRRTQSFRKLQRMENMDALRPVEIQGFLERKHELQSAGKKAAVRSWKQYYTVLCGQLLCFFKDVEDFSLSKAATAPITIFNALCEKADDYTKKKNVFRLKCTDGSEFLFLAPSQQEMEDWVNKISFHAKLPPSLQLLSYDESQKQEGLDRLQNSGLDQVDDNVSTGSSRVSTPEMERKNSVIRREPTSPNQHSPSTVQVEFLQTHRQNQQRRNDAQNVDAFLASQRSEIPQTQTEFLQMHRQQQLLAQQQQQLMQQEQLAAQWDQYQHNSAMLETDKPPIPPRGAPPPIPMRTPSSENMIQYRRNDVEHHLQQGRPNVYQRSATLNHNGSSQYSSNEPPTWHRQSSVDLPQQHQELAPPLPLSAPPPTRMTQWNIPQHLAYGNVPVNIRQGTQQQNNTFTGRPTSLPPYVAPPAAPQSSPPNITVVDGRRTSESGSESEQSSGGNRKDRDYKRSSVLSNLFGRRKKPSQS</sequence>
<dbReference type="InterPro" id="IPR001589">
    <property type="entry name" value="Actinin_actin-bd_CS"/>
</dbReference>
<dbReference type="SMART" id="SM00150">
    <property type="entry name" value="SPEC"/>
    <property type="match status" value="29"/>
</dbReference>
<accession>E2APU2</accession>
<protein>
    <submittedName>
        <fullName evidence="18">Spectrin beta chain, brain 4</fullName>
    </submittedName>
</protein>
<evidence type="ECO:0000256" key="5">
    <source>
        <dbReference type="ARBA" id="ARBA00022490"/>
    </source>
</evidence>
<feature type="compositionally biased region" description="Polar residues" evidence="14">
    <location>
        <begin position="3879"/>
        <end position="3898"/>
    </location>
</feature>
<evidence type="ECO:0000256" key="11">
    <source>
        <dbReference type="ARBA" id="ARBA00023212"/>
    </source>
</evidence>
<dbReference type="SMART" id="SM00033">
    <property type="entry name" value="CH"/>
    <property type="match status" value="2"/>
</dbReference>
<dbReference type="FunFam" id="2.30.30.40:FF:000279">
    <property type="entry name" value="Spectrin beta chain, non-erythrocytic"/>
    <property type="match status" value="1"/>
</dbReference>
<evidence type="ECO:0000256" key="12">
    <source>
        <dbReference type="PROSITE-ProRule" id="PRU00192"/>
    </source>
</evidence>
<dbReference type="FunFam" id="1.20.58.60:FF:000019">
    <property type="entry name" value="Spectrin beta chain"/>
    <property type="match status" value="1"/>
</dbReference>
<dbReference type="InterPro" id="IPR001715">
    <property type="entry name" value="CH_dom"/>
</dbReference>
<dbReference type="FunFam" id="1.20.58.60:FF:000013">
    <property type="entry name" value="Spectrin alpha chain, non-erythrocytic 1"/>
    <property type="match status" value="1"/>
</dbReference>
<feature type="region of interest" description="Disordered" evidence="14">
    <location>
        <begin position="4052"/>
        <end position="4075"/>
    </location>
</feature>
<gene>
    <name evidence="18" type="ORF">EAG_14487</name>
</gene>
<dbReference type="Gene3D" id="1.10.418.10">
    <property type="entry name" value="Calponin-like domain"/>
    <property type="match status" value="2"/>
</dbReference>
<dbReference type="GO" id="GO:0016328">
    <property type="term" value="C:lateral plasma membrane"/>
    <property type="evidence" value="ECO:0007669"/>
    <property type="project" value="UniProtKB-ARBA"/>
</dbReference>
<dbReference type="FunFam" id="1.20.58.60:FF:000152">
    <property type="entry name" value="Spectrin, beta, non-erythrocytic 5"/>
    <property type="match status" value="1"/>
</dbReference>
<dbReference type="GO" id="GO:0031594">
    <property type="term" value="C:neuromuscular junction"/>
    <property type="evidence" value="ECO:0007669"/>
    <property type="project" value="UniProtKB-ARBA"/>
</dbReference>
<keyword evidence="19" id="KW-1185">Reference proteome</keyword>
<evidence type="ECO:0000313" key="19">
    <source>
        <dbReference type="Proteomes" id="UP000000311"/>
    </source>
</evidence>
<feature type="coiled-coil region" evidence="13">
    <location>
        <begin position="2882"/>
        <end position="2916"/>
    </location>
</feature>
<dbReference type="FunFam" id="1.20.58.60:FF:000007">
    <property type="entry name" value="Spectrin alpha chain non-erythrocytic 1"/>
    <property type="match status" value="3"/>
</dbReference>
<feature type="domain" description="Calponin-homology (CH)" evidence="17">
    <location>
        <begin position="24"/>
        <end position="136"/>
    </location>
</feature>
<dbReference type="Pfam" id="PF14604">
    <property type="entry name" value="SH3_9"/>
    <property type="match status" value="1"/>
</dbReference>
<dbReference type="InterPro" id="IPR018159">
    <property type="entry name" value="Spectrin/alpha-actinin"/>
</dbReference>
<feature type="compositionally biased region" description="Basic and acidic residues" evidence="14">
    <location>
        <begin position="3901"/>
        <end position="3913"/>
    </location>
</feature>
<dbReference type="FunFam" id="1.20.58.60:FF:000191">
    <property type="entry name" value="Spectrin, beta, non-erythrocytic 5"/>
    <property type="match status" value="1"/>
</dbReference>
<keyword evidence="9" id="KW-0677">Repeat</keyword>
<feature type="coiled-coil region" evidence="13">
    <location>
        <begin position="766"/>
        <end position="800"/>
    </location>
</feature>
<dbReference type="GO" id="GO:0045169">
    <property type="term" value="C:fusome"/>
    <property type="evidence" value="ECO:0007669"/>
    <property type="project" value="UniProtKB-ARBA"/>
</dbReference>
<dbReference type="InterPro" id="IPR011993">
    <property type="entry name" value="PH-like_dom_sf"/>
</dbReference>
<evidence type="ECO:0000259" key="17">
    <source>
        <dbReference type="PROSITE" id="PS50021"/>
    </source>
</evidence>
<feature type="region of interest" description="Disordered" evidence="14">
    <location>
        <begin position="101"/>
        <end position="126"/>
    </location>
</feature>
<dbReference type="GO" id="GO:0005874">
    <property type="term" value="C:microtubule"/>
    <property type="evidence" value="ECO:0007669"/>
    <property type="project" value="UniProtKB-KW"/>
</dbReference>
<evidence type="ECO:0000256" key="1">
    <source>
        <dbReference type="ARBA" id="ARBA00004245"/>
    </source>
</evidence>
<evidence type="ECO:0000256" key="4">
    <source>
        <dbReference type="ARBA" id="ARBA00022467"/>
    </source>
</evidence>
<feature type="compositionally biased region" description="Polar residues" evidence="14">
    <location>
        <begin position="3914"/>
        <end position="3924"/>
    </location>
</feature>
<feature type="domain" description="Calponin-homology (CH)" evidence="17">
    <location>
        <begin position="166"/>
        <end position="268"/>
    </location>
</feature>
<reference evidence="18 19" key="1">
    <citation type="journal article" date="2010" name="Science">
        <title>Genomic comparison of the ants Camponotus floridanus and Harpegnathos saltator.</title>
        <authorList>
            <person name="Bonasio R."/>
            <person name="Zhang G."/>
            <person name="Ye C."/>
            <person name="Mutti N.S."/>
            <person name="Fang X."/>
            <person name="Qin N."/>
            <person name="Donahue G."/>
            <person name="Yang P."/>
            <person name="Li Q."/>
            <person name="Li C."/>
            <person name="Zhang P."/>
            <person name="Huang Z."/>
            <person name="Berger S.L."/>
            <person name="Reinberg D."/>
            <person name="Wang J."/>
            <person name="Liebig J."/>
        </authorList>
    </citation>
    <scope>NUCLEOTIDE SEQUENCE [LARGE SCALE GENOMIC DNA]</scope>
    <source>
        <strain evidence="19">C129</strain>
    </source>
</reference>
<dbReference type="GO" id="GO:0005543">
    <property type="term" value="F:phospholipid binding"/>
    <property type="evidence" value="ECO:0007669"/>
    <property type="project" value="InterPro"/>
</dbReference>
<dbReference type="STRING" id="104421.E2APU2"/>
<dbReference type="Gene3D" id="1.20.58.60">
    <property type="match status" value="24"/>
</dbReference>
<dbReference type="GO" id="GO:0003779">
    <property type="term" value="F:actin binding"/>
    <property type="evidence" value="ECO:0007669"/>
    <property type="project" value="UniProtKB-KW"/>
</dbReference>
<feature type="compositionally biased region" description="Pro residues" evidence="14">
    <location>
        <begin position="4132"/>
        <end position="4146"/>
    </location>
</feature>
<dbReference type="FunFam" id="1.20.58.60:FF:000407">
    <property type="entry name" value="Spectrin beta chain, non-erythrocytic"/>
    <property type="match status" value="1"/>
</dbReference>
<dbReference type="InterPro" id="IPR036028">
    <property type="entry name" value="SH3-like_dom_sf"/>
</dbReference>
<dbReference type="PRINTS" id="PR00683">
    <property type="entry name" value="SPECTRINPH"/>
</dbReference>
<dbReference type="PROSITE" id="PS50002">
    <property type="entry name" value="SH3"/>
    <property type="match status" value="1"/>
</dbReference>
<dbReference type="FunCoup" id="E2APU2">
    <property type="interactions" value="64"/>
</dbReference>
<evidence type="ECO:0000256" key="3">
    <source>
        <dbReference type="ARBA" id="ARBA00022443"/>
    </source>
</evidence>
<dbReference type="PROSITE" id="PS00019">
    <property type="entry name" value="ACTININ_1"/>
    <property type="match status" value="1"/>
</dbReference>
<feature type="region of interest" description="Disordered" evidence="14">
    <location>
        <begin position="3879"/>
        <end position="3924"/>
    </location>
</feature>
<dbReference type="InterPro" id="IPR001605">
    <property type="entry name" value="PH_dom-spectrin-type"/>
</dbReference>
<dbReference type="FunFam" id="1.20.58.60:FF:000429">
    <property type="entry name" value="Beta-H spectrin"/>
    <property type="match status" value="1"/>
</dbReference>
<dbReference type="GO" id="GO:0007026">
    <property type="term" value="P:negative regulation of microtubule depolymerization"/>
    <property type="evidence" value="ECO:0007669"/>
    <property type="project" value="UniProtKB-ARBA"/>
</dbReference>
<keyword evidence="6" id="KW-0597">Phosphoprotein</keyword>
<keyword evidence="10" id="KW-0009">Actin-binding</keyword>
<feature type="compositionally biased region" description="Low complexity" evidence="14">
    <location>
        <begin position="4160"/>
        <end position="4171"/>
    </location>
</feature>
<dbReference type="PANTHER" id="PTHR11915">
    <property type="entry name" value="SPECTRIN/FILAMIN RELATED CYTOSKELETAL PROTEIN"/>
    <property type="match status" value="1"/>
</dbReference>
<evidence type="ECO:0000259" key="15">
    <source>
        <dbReference type="PROSITE" id="PS50002"/>
    </source>
</evidence>
<dbReference type="GO" id="GO:0016199">
    <property type="term" value="P:axon midline choice point recognition"/>
    <property type="evidence" value="ECO:0007669"/>
    <property type="project" value="UniProtKB-ARBA"/>
</dbReference>
<feature type="coiled-coil region" evidence="13">
    <location>
        <begin position="1436"/>
        <end position="1466"/>
    </location>
</feature>
<feature type="coiled-coil region" evidence="13">
    <location>
        <begin position="2302"/>
        <end position="2342"/>
    </location>
</feature>
<dbReference type="SUPFAM" id="SSF47576">
    <property type="entry name" value="Calponin-homology domain, CH-domain"/>
    <property type="match status" value="1"/>
</dbReference>
<dbReference type="FunFam" id="1.20.58.60:FF:000011">
    <property type="entry name" value="Spectrin beta chain"/>
    <property type="match status" value="1"/>
</dbReference>
<evidence type="ECO:0000256" key="8">
    <source>
        <dbReference type="ARBA" id="ARBA00022701"/>
    </source>
</evidence>
<dbReference type="SUPFAM" id="SSF50729">
    <property type="entry name" value="PH domain-like"/>
    <property type="match status" value="1"/>
</dbReference>
<keyword evidence="7" id="KW-0344">Guanine-nucleotide releasing factor</keyword>
<dbReference type="GO" id="GO:0051693">
    <property type="term" value="P:actin filament capping"/>
    <property type="evidence" value="ECO:0007669"/>
    <property type="project" value="UniProtKB-KW"/>
</dbReference>
<dbReference type="InterPro" id="IPR041681">
    <property type="entry name" value="PH_9"/>
</dbReference>
<feature type="region of interest" description="Disordered" evidence="14">
    <location>
        <begin position="4121"/>
        <end position="4197"/>
    </location>
</feature>
<evidence type="ECO:0000256" key="6">
    <source>
        <dbReference type="ARBA" id="ARBA00022553"/>
    </source>
</evidence>
<feature type="coiled-coil region" evidence="13">
    <location>
        <begin position="2100"/>
        <end position="2159"/>
    </location>
</feature>
<dbReference type="Pfam" id="PF15410">
    <property type="entry name" value="PH_9"/>
    <property type="match status" value="1"/>
</dbReference>
<feature type="compositionally biased region" description="Polar residues" evidence="14">
    <location>
        <begin position="3676"/>
        <end position="3689"/>
    </location>
</feature>
<dbReference type="Pfam" id="PF00307">
    <property type="entry name" value="CH"/>
    <property type="match status" value="2"/>
</dbReference>
<dbReference type="EMBL" id="GL441581">
    <property type="protein sequence ID" value="EFN64568.1"/>
    <property type="molecule type" value="Genomic_DNA"/>
</dbReference>
<dbReference type="PROSITE" id="PS50003">
    <property type="entry name" value="PH_DOMAIN"/>
    <property type="match status" value="1"/>
</dbReference>
<feature type="compositionally biased region" description="Basic and acidic residues" evidence="14">
    <location>
        <begin position="3624"/>
        <end position="3665"/>
    </location>
</feature>
<keyword evidence="11" id="KW-0206">Cytoskeleton</keyword>
<feature type="coiled-coil region" evidence="13">
    <location>
        <begin position="2000"/>
        <end position="2027"/>
    </location>
</feature>
<keyword evidence="3 12" id="KW-0728">SH3 domain</keyword>
<evidence type="ECO:0000256" key="2">
    <source>
        <dbReference type="ARBA" id="ARBA00006826"/>
    </source>
</evidence>
<dbReference type="OrthoDB" id="9942256at2759"/>
<dbReference type="FunFam" id="1.20.58.60:FF:000156">
    <property type="entry name" value="Spectrin beta chain, non-erythrocytic"/>
    <property type="match status" value="1"/>
</dbReference>
<dbReference type="Pfam" id="PF00435">
    <property type="entry name" value="Spectrin"/>
    <property type="match status" value="30"/>
</dbReference>
<dbReference type="CDD" id="cd00176">
    <property type="entry name" value="SPEC"/>
    <property type="match status" value="16"/>
</dbReference>
<evidence type="ECO:0000256" key="14">
    <source>
        <dbReference type="SAM" id="MobiDB-lite"/>
    </source>
</evidence>
<feature type="domain" description="PH" evidence="16">
    <location>
        <begin position="3748"/>
        <end position="3856"/>
    </location>
</feature>
<evidence type="ECO:0000313" key="18">
    <source>
        <dbReference type="EMBL" id="EFN64568.1"/>
    </source>
</evidence>
<proteinExistence type="inferred from homology"/>
<dbReference type="GO" id="GO:0008017">
    <property type="term" value="F:microtubule binding"/>
    <property type="evidence" value="ECO:0007669"/>
    <property type="project" value="UniProtKB-ARBA"/>
</dbReference>
<feature type="compositionally biased region" description="Pro residues" evidence="14">
    <location>
        <begin position="4005"/>
        <end position="4018"/>
    </location>
</feature>
<organism evidence="19">
    <name type="scientific">Camponotus floridanus</name>
    <name type="common">Florida carpenter ant</name>
    <dbReference type="NCBI Taxonomy" id="104421"/>
    <lineage>
        <taxon>Eukaryota</taxon>
        <taxon>Metazoa</taxon>
        <taxon>Ecdysozoa</taxon>
        <taxon>Arthropoda</taxon>
        <taxon>Hexapoda</taxon>
        <taxon>Insecta</taxon>
        <taxon>Pterygota</taxon>
        <taxon>Neoptera</taxon>
        <taxon>Endopterygota</taxon>
        <taxon>Hymenoptera</taxon>
        <taxon>Apocrita</taxon>
        <taxon>Aculeata</taxon>
        <taxon>Formicoidea</taxon>
        <taxon>Formicidae</taxon>
        <taxon>Formicinae</taxon>
        <taxon>Camponotus</taxon>
    </lineage>
</organism>
<evidence type="ECO:0000256" key="10">
    <source>
        <dbReference type="ARBA" id="ARBA00023203"/>
    </source>
</evidence>
<dbReference type="GO" id="GO:0048790">
    <property type="term" value="P:maintenance of presynaptic active zone structure"/>
    <property type="evidence" value="ECO:0007669"/>
    <property type="project" value="UniProtKB-ARBA"/>
</dbReference>
<dbReference type="SMART" id="SM00233">
    <property type="entry name" value="PH"/>
    <property type="match status" value="1"/>
</dbReference>
<feature type="coiled-coil region" evidence="13">
    <location>
        <begin position="3358"/>
        <end position="3385"/>
    </location>
</feature>
<feature type="coiled-coil region" evidence="13">
    <location>
        <begin position="2537"/>
        <end position="2571"/>
    </location>
</feature>
<feature type="region of interest" description="Disordered" evidence="14">
    <location>
        <begin position="3624"/>
        <end position="3731"/>
    </location>
</feature>
<comment type="similarity">
    <text evidence="2">Belongs to the spectrin family.</text>
</comment>
<dbReference type="InterPro" id="IPR001452">
    <property type="entry name" value="SH3_domain"/>
</dbReference>
<evidence type="ECO:0000256" key="9">
    <source>
        <dbReference type="ARBA" id="ARBA00022737"/>
    </source>
</evidence>
<feature type="domain" description="SH3" evidence="15">
    <location>
        <begin position="851"/>
        <end position="908"/>
    </location>
</feature>
<dbReference type="InterPro" id="IPR036872">
    <property type="entry name" value="CH_dom_sf"/>
</dbReference>
<evidence type="ECO:0000256" key="13">
    <source>
        <dbReference type="SAM" id="Coils"/>
    </source>
</evidence>
<dbReference type="Proteomes" id="UP000000311">
    <property type="component" value="Unassembled WGS sequence"/>
</dbReference>
<dbReference type="OMA" id="WANEMHA"/>
<dbReference type="GO" id="GO:0042062">
    <property type="term" value="P:long-term strengthening of neuromuscular junction"/>
    <property type="evidence" value="ECO:0007669"/>
    <property type="project" value="UniProtKB-ARBA"/>
</dbReference>
<dbReference type="CDD" id="cd10571">
    <property type="entry name" value="PH_beta_spectrin"/>
    <property type="match status" value="1"/>
</dbReference>
<dbReference type="InterPro" id="IPR002017">
    <property type="entry name" value="Spectrin_repeat"/>
</dbReference>
<name>E2APU2_CAMFO</name>
<keyword evidence="4" id="KW-0117">Actin capping</keyword>
<dbReference type="PROSITE" id="PS50021">
    <property type="entry name" value="CH"/>
    <property type="match status" value="2"/>
</dbReference>
<feature type="compositionally biased region" description="Basic and acidic residues" evidence="14">
    <location>
        <begin position="3695"/>
        <end position="3717"/>
    </location>
</feature>
<dbReference type="Gene3D" id="2.30.29.30">
    <property type="entry name" value="Pleckstrin-homology domain (PH domain)/Phosphotyrosine-binding domain (PTB)"/>
    <property type="match status" value="1"/>
</dbReference>
<dbReference type="GO" id="GO:0007274">
    <property type="term" value="P:neuromuscular synaptic transmission"/>
    <property type="evidence" value="ECO:0007669"/>
    <property type="project" value="UniProtKB-ARBA"/>
</dbReference>
<dbReference type="FunFam" id="1.20.58.60:FF:000145">
    <property type="entry name" value="Spectrin beta chain, non-erythrocytic"/>
    <property type="match status" value="1"/>
</dbReference>
<dbReference type="GO" id="GO:0045170">
    <property type="term" value="C:spectrosome"/>
    <property type="evidence" value="ECO:0007669"/>
    <property type="project" value="UniProtKB-ARBA"/>
</dbReference>
<dbReference type="FunFam" id="1.20.58.60:FF:000017">
    <property type="entry name" value="Spectrin alpha chain, non-erythrocytic 1"/>
    <property type="match status" value="1"/>
</dbReference>
<keyword evidence="13" id="KW-0175">Coiled coil</keyword>
<keyword evidence="5" id="KW-0963">Cytoplasm</keyword>
<dbReference type="InterPro" id="IPR001849">
    <property type="entry name" value="PH_domain"/>
</dbReference>
<feature type="region of interest" description="Disordered" evidence="14">
    <location>
        <begin position="4000"/>
        <end position="4022"/>
    </location>
</feature>
<keyword evidence="8" id="KW-0493">Microtubule</keyword>